<comment type="catalytic activity">
    <reaction evidence="1">
        <text>ATP + protein L-histidine = ADP + protein N-phospho-L-histidine.</text>
        <dbReference type="EC" id="2.7.13.3"/>
    </reaction>
</comment>
<dbReference type="PANTHER" id="PTHR43547">
    <property type="entry name" value="TWO-COMPONENT HISTIDINE KINASE"/>
    <property type="match status" value="1"/>
</dbReference>
<dbReference type="GO" id="GO:0005524">
    <property type="term" value="F:ATP binding"/>
    <property type="evidence" value="ECO:0007669"/>
    <property type="project" value="UniProtKB-KW"/>
</dbReference>
<dbReference type="InterPro" id="IPR000014">
    <property type="entry name" value="PAS"/>
</dbReference>
<keyword evidence="6" id="KW-0808">Transferase</keyword>
<evidence type="ECO:0000256" key="7">
    <source>
        <dbReference type="ARBA" id="ARBA00022692"/>
    </source>
</evidence>
<gene>
    <name evidence="16" type="ORF">EAS64_34180</name>
</gene>
<dbReference type="InterPro" id="IPR004358">
    <property type="entry name" value="Sig_transdc_His_kin-like_C"/>
</dbReference>
<dbReference type="Pfam" id="PF17203">
    <property type="entry name" value="sCache_3_2"/>
    <property type="match status" value="1"/>
</dbReference>
<dbReference type="InterPro" id="IPR016120">
    <property type="entry name" value="Sig_transdc_His_kin_SpoOB"/>
</dbReference>
<dbReference type="InterPro" id="IPR029151">
    <property type="entry name" value="Sensor-like_sf"/>
</dbReference>
<dbReference type="EMBL" id="RPFW01000007">
    <property type="protein sequence ID" value="TVZ01325.1"/>
    <property type="molecule type" value="Genomic_DNA"/>
</dbReference>
<dbReference type="Pfam" id="PF00989">
    <property type="entry name" value="PAS"/>
    <property type="match status" value="1"/>
</dbReference>
<dbReference type="GO" id="GO:0006355">
    <property type="term" value="P:regulation of DNA-templated transcription"/>
    <property type="evidence" value="ECO:0007669"/>
    <property type="project" value="InterPro"/>
</dbReference>
<dbReference type="InterPro" id="IPR035965">
    <property type="entry name" value="PAS-like_dom_sf"/>
</dbReference>
<dbReference type="OrthoDB" id="9792686at2"/>
<proteinExistence type="predicted"/>
<feature type="transmembrane region" description="Helical" evidence="14">
    <location>
        <begin position="175"/>
        <end position="202"/>
    </location>
</feature>
<keyword evidence="12" id="KW-0902">Two-component regulatory system</keyword>
<evidence type="ECO:0000256" key="3">
    <source>
        <dbReference type="ARBA" id="ARBA00012438"/>
    </source>
</evidence>
<dbReference type="SUPFAM" id="SSF55874">
    <property type="entry name" value="ATPase domain of HSP90 chaperone/DNA topoisomerase II/histidine kinase"/>
    <property type="match status" value="1"/>
</dbReference>
<keyword evidence="13 14" id="KW-0472">Membrane</keyword>
<name>A0A6P2BTA8_9ACTN</name>
<sequence>MKLPIWRHVRQRLSTQVVLLMVAILVLTMAGGFLVVQRNMSRQLNDQFEHRALSIAQTLAGQENIIAQAADGQPGGQLQVLATQVRRETGALFVVITNAQGIRLTHPNQALIGTPITFNDPEPDTTEPFRTGRIWLGIQHGTLGVVAAGKVPLWLNGRLVGQVSVGYAAANVSSALSGALLPFILYLLGVLAVGVLAALALARRLKRQTFGLELSEIATLLQEREAMLHGIREAVLGYDTGGRVLLANDAARDLLGLPAEFAGRKLRYMLPSGRLADVATGVVTGSDLLVLSEDRVLVANRMPIRRNNQQLGWVVTFQDRTESETLKRSLDEVTGLADTLRAQSHEFANRLHTLVGLVELGHYTEAVEFVTGLSAARGELTAQLTETIGEPKLAALILGKMSLADERDVELRLMPDSRVEQRITAITQVLTVAGNLIDNAIDAAALAPAPRRVELTLVAAESDLLIRVRDTGPGVPHDLREEIFTDGVTTKSSVTGARRGLGLALVRQIVEGMSGMVSVGHDGGAVFTAVLPGCLDADVPGGQAAVPRPRVVS</sequence>
<dbReference type="Gene3D" id="3.30.565.10">
    <property type="entry name" value="Histidine kinase-like ATPase, C-terminal domain"/>
    <property type="match status" value="1"/>
</dbReference>
<feature type="transmembrane region" description="Helical" evidence="14">
    <location>
        <begin position="17"/>
        <end position="36"/>
    </location>
</feature>
<evidence type="ECO:0000256" key="8">
    <source>
        <dbReference type="ARBA" id="ARBA00022741"/>
    </source>
</evidence>
<dbReference type="EC" id="2.7.13.3" evidence="3"/>
<evidence type="ECO:0000256" key="10">
    <source>
        <dbReference type="ARBA" id="ARBA00022840"/>
    </source>
</evidence>
<comment type="caution">
    <text evidence="16">The sequence shown here is derived from an EMBL/GenBank/DDBJ whole genome shotgun (WGS) entry which is preliminary data.</text>
</comment>
<organism evidence="16 17">
    <name type="scientific">Trebonia kvetii</name>
    <dbReference type="NCBI Taxonomy" id="2480626"/>
    <lineage>
        <taxon>Bacteria</taxon>
        <taxon>Bacillati</taxon>
        <taxon>Actinomycetota</taxon>
        <taxon>Actinomycetes</taxon>
        <taxon>Streptosporangiales</taxon>
        <taxon>Treboniaceae</taxon>
        <taxon>Trebonia</taxon>
    </lineage>
</organism>
<reference evidence="16 17" key="1">
    <citation type="submission" date="2018-11" db="EMBL/GenBank/DDBJ databases">
        <title>Trebonia kvetii gen.nov., sp.nov., a novel acidophilic actinobacterium, and proposal of the new actinobacterial family Treboniaceae fam. nov.</title>
        <authorList>
            <person name="Rapoport D."/>
            <person name="Sagova-Mareckova M."/>
            <person name="Sedlacek I."/>
            <person name="Provaznik J."/>
            <person name="Kralova S."/>
            <person name="Pavlinic D."/>
            <person name="Benes V."/>
            <person name="Kopecky J."/>
        </authorList>
    </citation>
    <scope>NUCLEOTIDE SEQUENCE [LARGE SCALE GENOMIC DNA]</scope>
    <source>
        <strain evidence="16 17">15Tr583</strain>
    </source>
</reference>
<keyword evidence="9 16" id="KW-0418">Kinase</keyword>
<keyword evidence="5" id="KW-0597">Phosphoprotein</keyword>
<evidence type="ECO:0000256" key="11">
    <source>
        <dbReference type="ARBA" id="ARBA00022989"/>
    </source>
</evidence>
<dbReference type="PROSITE" id="PS50109">
    <property type="entry name" value="HIS_KIN"/>
    <property type="match status" value="1"/>
</dbReference>
<dbReference type="PANTHER" id="PTHR43547:SF10">
    <property type="entry name" value="SENSOR HISTIDINE KINASE DCUS"/>
    <property type="match status" value="1"/>
</dbReference>
<dbReference type="InterPro" id="IPR036890">
    <property type="entry name" value="HATPase_C_sf"/>
</dbReference>
<dbReference type="AlphaFoldDB" id="A0A6P2BTA8"/>
<protein>
    <recommendedName>
        <fullName evidence="3">histidine kinase</fullName>
        <ecNumber evidence="3">2.7.13.3</ecNumber>
    </recommendedName>
</protein>
<dbReference type="SUPFAM" id="SSF55890">
    <property type="entry name" value="Sporulation response regulatory protein Spo0B"/>
    <property type="match status" value="1"/>
</dbReference>
<keyword evidence="7 14" id="KW-0812">Transmembrane</keyword>
<dbReference type="InterPro" id="IPR013767">
    <property type="entry name" value="PAS_fold"/>
</dbReference>
<dbReference type="SUPFAM" id="SSF103190">
    <property type="entry name" value="Sensory domain-like"/>
    <property type="match status" value="1"/>
</dbReference>
<keyword evidence="11 14" id="KW-1133">Transmembrane helix</keyword>
<dbReference type="Pfam" id="PF02518">
    <property type="entry name" value="HATPase_c"/>
    <property type="match status" value="1"/>
</dbReference>
<dbReference type="SMART" id="SM00387">
    <property type="entry name" value="HATPase_c"/>
    <property type="match status" value="1"/>
</dbReference>
<comment type="subcellular location">
    <subcellularLocation>
        <location evidence="2">Cell membrane</location>
        <topology evidence="2">Multi-pass membrane protein</topology>
    </subcellularLocation>
</comment>
<evidence type="ECO:0000313" key="16">
    <source>
        <dbReference type="EMBL" id="TVZ01325.1"/>
    </source>
</evidence>
<evidence type="ECO:0000256" key="5">
    <source>
        <dbReference type="ARBA" id="ARBA00022553"/>
    </source>
</evidence>
<evidence type="ECO:0000256" key="13">
    <source>
        <dbReference type="ARBA" id="ARBA00023136"/>
    </source>
</evidence>
<dbReference type="RefSeq" id="WP_145859790.1">
    <property type="nucleotide sequence ID" value="NZ_RPFW01000007.1"/>
</dbReference>
<accession>A0A6P2BTA8</accession>
<evidence type="ECO:0000256" key="2">
    <source>
        <dbReference type="ARBA" id="ARBA00004651"/>
    </source>
</evidence>
<dbReference type="Proteomes" id="UP000460272">
    <property type="component" value="Unassembled WGS sequence"/>
</dbReference>
<evidence type="ECO:0000256" key="9">
    <source>
        <dbReference type="ARBA" id="ARBA00022777"/>
    </source>
</evidence>
<dbReference type="InterPro" id="IPR005467">
    <property type="entry name" value="His_kinase_dom"/>
</dbReference>
<dbReference type="GO" id="GO:0000155">
    <property type="term" value="F:phosphorelay sensor kinase activity"/>
    <property type="evidence" value="ECO:0007669"/>
    <property type="project" value="InterPro"/>
</dbReference>
<dbReference type="InterPro" id="IPR033463">
    <property type="entry name" value="sCache_3"/>
</dbReference>
<keyword evidence="8" id="KW-0547">Nucleotide-binding</keyword>
<dbReference type="Gene3D" id="3.30.450.20">
    <property type="entry name" value="PAS domain"/>
    <property type="match status" value="2"/>
</dbReference>
<dbReference type="Gene3D" id="1.10.287.130">
    <property type="match status" value="1"/>
</dbReference>
<evidence type="ECO:0000256" key="12">
    <source>
        <dbReference type="ARBA" id="ARBA00023012"/>
    </source>
</evidence>
<feature type="domain" description="Histidine kinase" evidence="15">
    <location>
        <begin position="342"/>
        <end position="535"/>
    </location>
</feature>
<evidence type="ECO:0000256" key="4">
    <source>
        <dbReference type="ARBA" id="ARBA00022475"/>
    </source>
</evidence>
<evidence type="ECO:0000259" key="15">
    <source>
        <dbReference type="PROSITE" id="PS50109"/>
    </source>
</evidence>
<evidence type="ECO:0000256" key="6">
    <source>
        <dbReference type="ARBA" id="ARBA00022679"/>
    </source>
</evidence>
<dbReference type="SMART" id="SM00091">
    <property type="entry name" value="PAS"/>
    <property type="match status" value="1"/>
</dbReference>
<evidence type="ECO:0000313" key="17">
    <source>
        <dbReference type="Proteomes" id="UP000460272"/>
    </source>
</evidence>
<keyword evidence="17" id="KW-1185">Reference proteome</keyword>
<dbReference type="SUPFAM" id="SSF55785">
    <property type="entry name" value="PYP-like sensor domain (PAS domain)"/>
    <property type="match status" value="1"/>
</dbReference>
<evidence type="ECO:0000256" key="1">
    <source>
        <dbReference type="ARBA" id="ARBA00000085"/>
    </source>
</evidence>
<keyword evidence="4" id="KW-1003">Cell membrane</keyword>
<dbReference type="InterPro" id="IPR003594">
    <property type="entry name" value="HATPase_dom"/>
</dbReference>
<keyword evidence="10" id="KW-0067">ATP-binding</keyword>
<dbReference type="GO" id="GO:0005886">
    <property type="term" value="C:plasma membrane"/>
    <property type="evidence" value="ECO:0007669"/>
    <property type="project" value="UniProtKB-SubCell"/>
</dbReference>
<evidence type="ECO:0000256" key="14">
    <source>
        <dbReference type="SAM" id="Phobius"/>
    </source>
</evidence>
<dbReference type="PRINTS" id="PR00344">
    <property type="entry name" value="BCTRLSENSOR"/>
</dbReference>